<dbReference type="AlphaFoldDB" id="A0A6I6UVG8"/>
<accession>A0A6I6UVG8</accession>
<evidence type="ECO:0000313" key="1">
    <source>
        <dbReference type="EMBL" id="QHE63112.1"/>
    </source>
</evidence>
<dbReference type="RefSeq" id="WP_159362824.1">
    <property type="nucleotide sequence ID" value="NZ_CP047394.1"/>
</dbReference>
<dbReference type="KEGG" id="bvq:FHE72_20450"/>
<proteinExistence type="predicted"/>
<sequence>MNDNELIINKLLSETLIARVETKVLKELLIENLVLTHEQYENKFNQLRDELTENHLTKELNITAEELRELVIGN</sequence>
<evidence type="ECO:0000313" key="2">
    <source>
        <dbReference type="Proteomes" id="UP000465062"/>
    </source>
</evidence>
<protein>
    <submittedName>
        <fullName evidence="1">Uncharacterized protein</fullName>
    </submittedName>
</protein>
<dbReference type="Proteomes" id="UP000465062">
    <property type="component" value="Chromosome"/>
</dbReference>
<reference evidence="1 2" key="1">
    <citation type="submission" date="2019-06" db="EMBL/GenBank/DDBJ databases">
        <title>An operon consisting of a P-type ATPase gene and a transcriptional regular gene given the different cadmium resistance in Bacillus vietamensis 151-6 and Bacillus marisflavi 151-25.</title>
        <authorList>
            <person name="Yu X."/>
        </authorList>
    </citation>
    <scope>NUCLEOTIDE SEQUENCE [LARGE SCALE GENOMIC DNA]</scope>
    <source>
        <strain evidence="1 2">151-6</strain>
    </source>
</reference>
<gene>
    <name evidence="1" type="ORF">FHE72_20450</name>
</gene>
<name>A0A6I6UVG8_9BACI</name>
<organism evidence="1 2">
    <name type="scientific">Rossellomorea vietnamensis</name>
    <dbReference type="NCBI Taxonomy" id="218284"/>
    <lineage>
        <taxon>Bacteria</taxon>
        <taxon>Bacillati</taxon>
        <taxon>Bacillota</taxon>
        <taxon>Bacilli</taxon>
        <taxon>Bacillales</taxon>
        <taxon>Bacillaceae</taxon>
        <taxon>Rossellomorea</taxon>
    </lineage>
</organism>
<dbReference type="EMBL" id="CP047394">
    <property type="protein sequence ID" value="QHE63112.1"/>
    <property type="molecule type" value="Genomic_DNA"/>
</dbReference>